<reference evidence="2 3" key="1">
    <citation type="submission" date="2019-02" db="EMBL/GenBank/DDBJ databases">
        <authorList>
            <person name="Fomenkov A."/>
            <person name="Dubinina G."/>
            <person name="Grabovich M."/>
            <person name="Vincze T."/>
            <person name="Roberts R.J."/>
        </authorList>
    </citation>
    <scope>NUCLEOTIDE SEQUENCE [LARGE SCALE GENOMIC DNA]</scope>
    <source>
        <strain evidence="2 3">P</strain>
    </source>
</reference>
<proteinExistence type="predicted"/>
<dbReference type="InterPro" id="IPR005135">
    <property type="entry name" value="Endo/exonuclease/phosphatase"/>
</dbReference>
<organism evidence="2 3">
    <name type="scientific">Thiospirochaeta perfilievii</name>
    <dbReference type="NCBI Taxonomy" id="252967"/>
    <lineage>
        <taxon>Bacteria</taxon>
        <taxon>Pseudomonadati</taxon>
        <taxon>Spirochaetota</taxon>
        <taxon>Spirochaetia</taxon>
        <taxon>Spirochaetales</taxon>
        <taxon>Spirochaetaceae</taxon>
        <taxon>Thiospirochaeta</taxon>
    </lineage>
</organism>
<dbReference type="KEGG" id="sper:EW093_16895"/>
<dbReference type="GO" id="GO:0004527">
    <property type="term" value="F:exonuclease activity"/>
    <property type="evidence" value="ECO:0007669"/>
    <property type="project" value="UniProtKB-KW"/>
</dbReference>
<keyword evidence="2" id="KW-0378">Hydrolase</keyword>
<name>A0A5C1QDZ7_9SPIO</name>
<dbReference type="EMBL" id="CP035807">
    <property type="protein sequence ID" value="QEN06295.1"/>
    <property type="molecule type" value="Genomic_DNA"/>
</dbReference>
<dbReference type="SUPFAM" id="SSF56219">
    <property type="entry name" value="DNase I-like"/>
    <property type="match status" value="1"/>
</dbReference>
<dbReference type="RefSeq" id="WP_149569521.1">
    <property type="nucleotide sequence ID" value="NZ_CP035807.1"/>
</dbReference>
<keyword evidence="3" id="KW-1185">Reference proteome</keyword>
<dbReference type="InterPro" id="IPR036691">
    <property type="entry name" value="Endo/exonu/phosph_ase_sf"/>
</dbReference>
<dbReference type="AlphaFoldDB" id="A0A5C1QDZ7"/>
<sequence length="257" mass="30236">MKRFNETNYLIENHTYSVEEISRDEITLLNWNIQKKNNFSNWRNEFKTLLDKYNPSIILLQECQFKKGLESLLFSEHYGFIFAPNFIDLFKNLHSGVLTASHGKHSFSEVTKSHAFEPFIKVPKIFLSTKYRISQCDQELLVINIHAINFVGFWKFISQVQQLEYNIKSHNGPVILSGDFNTWNKKRSKILDKIITGIGLEKVRFNNSYSKNIKKFLFFNTLDHIYFKGLDIDQNPKALKTTNSDHNPLFVRFKLTP</sequence>
<evidence type="ECO:0000313" key="2">
    <source>
        <dbReference type="EMBL" id="QEN06295.1"/>
    </source>
</evidence>
<dbReference type="Proteomes" id="UP000323824">
    <property type="component" value="Chromosome"/>
</dbReference>
<keyword evidence="2" id="KW-0269">Exonuclease</keyword>
<feature type="domain" description="Endonuclease/exonuclease/phosphatase" evidence="1">
    <location>
        <begin position="30"/>
        <end position="246"/>
    </location>
</feature>
<reference evidence="2 3" key="2">
    <citation type="submission" date="2019-09" db="EMBL/GenBank/DDBJ databases">
        <title>Complete Genome Sequence and Methylome Analysis of free living Spirochaetas.</title>
        <authorList>
            <person name="Leshcheva N."/>
            <person name="Mikheeva N."/>
        </authorList>
    </citation>
    <scope>NUCLEOTIDE SEQUENCE [LARGE SCALE GENOMIC DNA]</scope>
    <source>
        <strain evidence="2 3">P</strain>
    </source>
</reference>
<dbReference type="Pfam" id="PF03372">
    <property type="entry name" value="Exo_endo_phos"/>
    <property type="match status" value="1"/>
</dbReference>
<dbReference type="OrthoDB" id="9793162at2"/>
<dbReference type="NCBIfam" id="NF003842">
    <property type="entry name" value="PRK05421.1-4"/>
    <property type="match status" value="1"/>
</dbReference>
<dbReference type="NCBIfam" id="NF003840">
    <property type="entry name" value="PRK05421.1-2"/>
    <property type="match status" value="1"/>
</dbReference>
<protein>
    <submittedName>
        <fullName evidence="2">Endonuclease/exonuclease/phosphatase family protein</fullName>
    </submittedName>
</protein>
<accession>A0A5C1QDZ7</accession>
<keyword evidence="2" id="KW-0540">Nuclease</keyword>
<evidence type="ECO:0000313" key="3">
    <source>
        <dbReference type="Proteomes" id="UP000323824"/>
    </source>
</evidence>
<evidence type="ECO:0000259" key="1">
    <source>
        <dbReference type="Pfam" id="PF03372"/>
    </source>
</evidence>
<dbReference type="GO" id="GO:0004519">
    <property type="term" value="F:endonuclease activity"/>
    <property type="evidence" value="ECO:0007669"/>
    <property type="project" value="UniProtKB-KW"/>
</dbReference>
<keyword evidence="2" id="KW-0255">Endonuclease</keyword>
<dbReference type="Gene3D" id="3.60.10.10">
    <property type="entry name" value="Endonuclease/exonuclease/phosphatase"/>
    <property type="match status" value="1"/>
</dbReference>
<gene>
    <name evidence="2" type="ORF">EW093_16895</name>
</gene>